<dbReference type="AlphaFoldDB" id="A0A7T5BHW2"/>
<proteinExistence type="predicted"/>
<dbReference type="EMBL" id="CP059488">
    <property type="protein sequence ID" value="QQD73015.1"/>
    <property type="molecule type" value="Genomic_DNA"/>
</dbReference>
<organism evidence="2 3">
    <name type="scientific">Acidithiobacillus ferrivorans</name>
    <dbReference type="NCBI Taxonomy" id="160808"/>
    <lineage>
        <taxon>Bacteria</taxon>
        <taxon>Pseudomonadati</taxon>
        <taxon>Pseudomonadota</taxon>
        <taxon>Acidithiobacillia</taxon>
        <taxon>Acidithiobacillales</taxon>
        <taxon>Acidithiobacillaceae</taxon>
        <taxon>Acidithiobacillus</taxon>
    </lineage>
</organism>
<evidence type="ECO:0000313" key="3">
    <source>
        <dbReference type="Proteomes" id="UP000595420"/>
    </source>
</evidence>
<protein>
    <submittedName>
        <fullName evidence="2">Uncharacterized protein</fullName>
    </submittedName>
</protein>
<reference evidence="2 3" key="1">
    <citation type="submission" date="2020-07" db="EMBL/GenBank/DDBJ databases">
        <title>Complete genome sequence analysis of Acidithiobacillus ferrivorans XJFY6S-08 reveals extreme environmental adaptation to alpine acid mine drainage.</title>
        <authorList>
            <person name="Yan L."/>
            <person name="Ni Y."/>
        </authorList>
    </citation>
    <scope>NUCLEOTIDE SEQUENCE [LARGE SCALE GENOMIC DNA]</scope>
    <source>
        <strain evidence="2 3">XJFY6S-08</strain>
    </source>
</reference>
<gene>
    <name evidence="2" type="ORF">H2515_01355</name>
</gene>
<keyword evidence="1" id="KW-1133">Transmembrane helix</keyword>
<keyword evidence="1" id="KW-0812">Transmembrane</keyword>
<evidence type="ECO:0000313" key="2">
    <source>
        <dbReference type="EMBL" id="QQD73015.1"/>
    </source>
</evidence>
<evidence type="ECO:0000256" key="1">
    <source>
        <dbReference type="SAM" id="Phobius"/>
    </source>
</evidence>
<keyword evidence="1" id="KW-0472">Membrane</keyword>
<accession>A0A7T5BHW2</accession>
<feature type="transmembrane region" description="Helical" evidence="1">
    <location>
        <begin position="49"/>
        <end position="69"/>
    </location>
</feature>
<name>A0A7T5BHW2_9PROT</name>
<sequence length="74" mass="8034">MQDKDFYPDTGGPKETLDVSDGFESFLLAEGGGELAPLSRAPVQGAVKIAFWGLRLYIVAMLMLVTIGFTRGMH</sequence>
<dbReference type="Proteomes" id="UP000595420">
    <property type="component" value="Chromosome"/>
</dbReference>
<dbReference type="RefSeq" id="WP_163057239.1">
    <property type="nucleotide sequence ID" value="NZ_CP059488.1"/>
</dbReference>